<sequence length="172" mass="19687">MNRNHYLLIILLIASMLTSCKKSDIEYENDFDKSFKTWQAFKTSSNNSYRYKVYFASWVGYSHETTITVKDGKVVERAFIAKSIERPSNQIVVREEWVEDAKTLNTHQNGDATLTLDDLYHKAKTEWLLKRKDADVSLETKNNGMISSCGFVPHNCADDCFSGISITLIEAI</sequence>
<accession>A0A1W2EK08</accession>
<dbReference type="EMBL" id="FWYB01000012">
    <property type="protein sequence ID" value="SMD09488.1"/>
    <property type="molecule type" value="Genomic_DNA"/>
</dbReference>
<dbReference type="RefSeq" id="WP_200816398.1">
    <property type="nucleotide sequence ID" value="NZ_FWYB01000012.1"/>
</dbReference>
<keyword evidence="2" id="KW-1185">Reference proteome</keyword>
<proteinExistence type="predicted"/>
<gene>
    <name evidence="1" type="ORF">SAMN04488101_112137</name>
</gene>
<evidence type="ECO:0000313" key="2">
    <source>
        <dbReference type="Proteomes" id="UP000192678"/>
    </source>
</evidence>
<dbReference type="AlphaFoldDB" id="A0A1W2EK08"/>
<protein>
    <submittedName>
        <fullName evidence="1">Uncharacterized protein</fullName>
    </submittedName>
</protein>
<reference evidence="1 2" key="1">
    <citation type="submission" date="2017-04" db="EMBL/GenBank/DDBJ databases">
        <authorList>
            <person name="Afonso C.L."/>
            <person name="Miller P.J."/>
            <person name="Scott M.A."/>
            <person name="Spackman E."/>
            <person name="Goraichik I."/>
            <person name="Dimitrov K.M."/>
            <person name="Suarez D.L."/>
            <person name="Swayne D.E."/>
        </authorList>
    </citation>
    <scope>NUCLEOTIDE SEQUENCE [LARGE SCALE GENOMIC DNA]</scope>
    <source>
        <strain evidence="1 2">DSM 19625</strain>
    </source>
</reference>
<organism evidence="1 2">
    <name type="scientific">Pedobacter nyackensis</name>
    <dbReference type="NCBI Taxonomy" id="475255"/>
    <lineage>
        <taxon>Bacteria</taxon>
        <taxon>Pseudomonadati</taxon>
        <taxon>Bacteroidota</taxon>
        <taxon>Sphingobacteriia</taxon>
        <taxon>Sphingobacteriales</taxon>
        <taxon>Sphingobacteriaceae</taxon>
        <taxon>Pedobacter</taxon>
    </lineage>
</organism>
<dbReference type="Proteomes" id="UP000192678">
    <property type="component" value="Unassembled WGS sequence"/>
</dbReference>
<name>A0A1W2EK08_9SPHI</name>
<evidence type="ECO:0000313" key="1">
    <source>
        <dbReference type="EMBL" id="SMD09488.1"/>
    </source>
</evidence>
<dbReference type="PROSITE" id="PS51257">
    <property type="entry name" value="PROKAR_LIPOPROTEIN"/>
    <property type="match status" value="1"/>
</dbReference>